<dbReference type="WBParaSite" id="TREG1_56060.1">
    <property type="protein sequence ID" value="TREG1_56060.1"/>
    <property type="gene ID" value="TREG1_56060"/>
</dbReference>
<feature type="compositionally biased region" description="Low complexity" evidence="1">
    <location>
        <begin position="275"/>
        <end position="288"/>
    </location>
</feature>
<evidence type="ECO:0000313" key="3">
    <source>
        <dbReference type="WBParaSite" id="TREG1_56060.1"/>
    </source>
</evidence>
<keyword evidence="2" id="KW-1185">Reference proteome</keyword>
<sequence>MTSVFLPSIHSSQPPLGQSSSLQPNDEIKAVLSLLSQQPVGNIKSSRHVVNCNRLCYKSSSNLNLSNDTTHSNLSRHHHVSRKPEATPKNIPKALLLSPPLPIRRRPANILITSKGHLRSTSHVSTSRSLSSSHYDRNHLINGSQYNRTKSFSPNVGDESIKPQLPTRSKKTSHQFTSLVKRNEFNSEDVLCIENNRNIIINNNNNTTNNNNGNHSNSTDDHRINNHLDKEQYSRLTVTSRWNYLFIKLFSWFQRIQRSHSSQVSSPDCTSTLVNNNNNNDNSNNNNSQCYSSIHQHRIRKSGHMRSQSQPTQKLNKLKSNLHSEGYFNNQKRIPLNGMTSLSRNASLSDFEQINNFKCMELHNDFTPSHPHLSTSLVSDEKKSADSLTSFCQIDQCPIFFNNTLTTNSNNNNNNMCSNNVCVRNNTFTCKNILVHVHFCLPKI</sequence>
<feature type="region of interest" description="Disordered" evidence="1">
    <location>
        <begin position="63"/>
        <end position="93"/>
    </location>
</feature>
<feature type="region of interest" description="Disordered" evidence="1">
    <location>
        <begin position="1"/>
        <end position="23"/>
    </location>
</feature>
<feature type="compositionally biased region" description="Low complexity" evidence="1">
    <location>
        <begin position="63"/>
        <end position="73"/>
    </location>
</feature>
<dbReference type="Proteomes" id="UP000050795">
    <property type="component" value="Unassembled WGS sequence"/>
</dbReference>
<organism evidence="2 3">
    <name type="scientific">Trichobilharzia regenti</name>
    <name type="common">Nasal bird schistosome</name>
    <dbReference type="NCBI Taxonomy" id="157069"/>
    <lineage>
        <taxon>Eukaryota</taxon>
        <taxon>Metazoa</taxon>
        <taxon>Spiralia</taxon>
        <taxon>Lophotrochozoa</taxon>
        <taxon>Platyhelminthes</taxon>
        <taxon>Trematoda</taxon>
        <taxon>Digenea</taxon>
        <taxon>Strigeidida</taxon>
        <taxon>Schistosomatoidea</taxon>
        <taxon>Schistosomatidae</taxon>
        <taxon>Trichobilharzia</taxon>
    </lineage>
</organism>
<proteinExistence type="predicted"/>
<dbReference type="AlphaFoldDB" id="A0AA85K1D8"/>
<evidence type="ECO:0000313" key="2">
    <source>
        <dbReference type="Proteomes" id="UP000050795"/>
    </source>
</evidence>
<feature type="region of interest" description="Disordered" evidence="1">
    <location>
        <begin position="262"/>
        <end position="290"/>
    </location>
</feature>
<reference evidence="3" key="2">
    <citation type="submission" date="2023-11" db="UniProtKB">
        <authorList>
            <consortium name="WormBaseParasite"/>
        </authorList>
    </citation>
    <scope>IDENTIFICATION</scope>
</reference>
<feature type="region of interest" description="Disordered" evidence="1">
    <location>
        <begin position="203"/>
        <end position="223"/>
    </location>
</feature>
<evidence type="ECO:0000256" key="1">
    <source>
        <dbReference type="SAM" id="MobiDB-lite"/>
    </source>
</evidence>
<feature type="compositionally biased region" description="Polar residues" evidence="1">
    <location>
        <begin position="262"/>
        <end position="274"/>
    </location>
</feature>
<protein>
    <submittedName>
        <fullName evidence="3">Uncharacterized protein</fullName>
    </submittedName>
</protein>
<feature type="compositionally biased region" description="Low complexity" evidence="1">
    <location>
        <begin position="203"/>
        <end position="217"/>
    </location>
</feature>
<name>A0AA85K1D8_TRIRE</name>
<feature type="compositionally biased region" description="Polar residues" evidence="1">
    <location>
        <begin position="145"/>
        <end position="154"/>
    </location>
</feature>
<accession>A0AA85K1D8</accession>
<reference evidence="2" key="1">
    <citation type="submission" date="2022-06" db="EMBL/GenBank/DDBJ databases">
        <authorList>
            <person name="Berger JAMES D."/>
            <person name="Berger JAMES D."/>
        </authorList>
    </citation>
    <scope>NUCLEOTIDE SEQUENCE [LARGE SCALE GENOMIC DNA]</scope>
</reference>
<feature type="compositionally biased region" description="Low complexity" evidence="1">
    <location>
        <begin position="11"/>
        <end position="23"/>
    </location>
</feature>
<feature type="region of interest" description="Disordered" evidence="1">
    <location>
        <begin position="145"/>
        <end position="175"/>
    </location>
</feature>